<dbReference type="KEGG" id="ehx:EMIHUDRAFT_219792"/>
<keyword evidence="2" id="KW-1133">Transmembrane helix</keyword>
<evidence type="ECO:0000256" key="2">
    <source>
        <dbReference type="SAM" id="Phobius"/>
    </source>
</evidence>
<keyword evidence="5" id="KW-1185">Reference proteome</keyword>
<dbReference type="PROSITE" id="PS00108">
    <property type="entry name" value="PROTEIN_KINASE_ST"/>
    <property type="match status" value="1"/>
</dbReference>
<dbReference type="EnsemblProtists" id="EOD05743">
    <property type="protein sequence ID" value="EOD05743"/>
    <property type="gene ID" value="EMIHUDRAFT_219792"/>
</dbReference>
<dbReference type="GeneID" id="17251901"/>
<organism evidence="4 5">
    <name type="scientific">Emiliania huxleyi (strain CCMP1516)</name>
    <dbReference type="NCBI Taxonomy" id="280463"/>
    <lineage>
        <taxon>Eukaryota</taxon>
        <taxon>Haptista</taxon>
        <taxon>Haptophyta</taxon>
        <taxon>Prymnesiophyceae</taxon>
        <taxon>Isochrysidales</taxon>
        <taxon>Noelaerhabdaceae</taxon>
        <taxon>Emiliania</taxon>
    </lineage>
</organism>
<dbReference type="InterPro" id="IPR008271">
    <property type="entry name" value="Ser/Thr_kinase_AS"/>
</dbReference>
<proteinExistence type="predicted"/>
<keyword evidence="2" id="KW-0472">Membrane</keyword>
<feature type="compositionally biased region" description="Polar residues" evidence="1">
    <location>
        <begin position="139"/>
        <end position="150"/>
    </location>
</feature>
<feature type="domain" description="Protein kinase" evidence="3">
    <location>
        <begin position="61"/>
        <end position="436"/>
    </location>
</feature>
<protein>
    <recommendedName>
        <fullName evidence="3">Protein kinase domain-containing protein</fullName>
    </recommendedName>
</protein>
<dbReference type="Pfam" id="PF00069">
    <property type="entry name" value="Pkinase"/>
    <property type="match status" value="1"/>
</dbReference>
<dbReference type="PROSITE" id="PS50011">
    <property type="entry name" value="PROTEIN_KINASE_DOM"/>
    <property type="match status" value="1"/>
</dbReference>
<dbReference type="HOGENOM" id="CLU_609171_0_0_1"/>
<accession>A0A0D3I3A8</accession>
<evidence type="ECO:0000313" key="4">
    <source>
        <dbReference type="EnsemblProtists" id="EOD05743"/>
    </source>
</evidence>
<dbReference type="InterPro" id="IPR000719">
    <property type="entry name" value="Prot_kinase_dom"/>
</dbReference>
<dbReference type="InterPro" id="IPR011009">
    <property type="entry name" value="Kinase-like_dom_sf"/>
</dbReference>
<dbReference type="PANTHER" id="PTHR44329">
    <property type="entry name" value="SERINE/THREONINE-PROTEIN KINASE TNNI3K-RELATED"/>
    <property type="match status" value="1"/>
</dbReference>
<feature type="compositionally biased region" description="Low complexity" evidence="1">
    <location>
        <begin position="126"/>
        <end position="136"/>
    </location>
</feature>
<evidence type="ECO:0000256" key="1">
    <source>
        <dbReference type="SAM" id="MobiDB-lite"/>
    </source>
</evidence>
<dbReference type="AlphaFoldDB" id="A0A0D3I3A8"/>
<reference evidence="4" key="2">
    <citation type="submission" date="2024-10" db="UniProtKB">
        <authorList>
            <consortium name="EnsemblProtists"/>
        </authorList>
    </citation>
    <scope>IDENTIFICATION</scope>
</reference>
<feature type="compositionally biased region" description="Basic and acidic residues" evidence="1">
    <location>
        <begin position="80"/>
        <end position="89"/>
    </location>
</feature>
<dbReference type="PANTHER" id="PTHR44329:SF289">
    <property type="entry name" value="SERINE_THREONINE-PROTEIN KINASE VIK"/>
    <property type="match status" value="1"/>
</dbReference>
<feature type="compositionally biased region" description="Pro residues" evidence="1">
    <location>
        <begin position="108"/>
        <end position="125"/>
    </location>
</feature>
<feature type="transmembrane region" description="Helical" evidence="2">
    <location>
        <begin position="12"/>
        <end position="33"/>
    </location>
</feature>
<dbReference type="Gene3D" id="1.10.510.10">
    <property type="entry name" value="Transferase(Phosphotransferase) domain 1"/>
    <property type="match status" value="2"/>
</dbReference>
<dbReference type="RefSeq" id="XP_005758172.1">
    <property type="nucleotide sequence ID" value="XM_005758115.1"/>
</dbReference>
<reference evidence="5" key="1">
    <citation type="journal article" date="2013" name="Nature">
        <title>Pan genome of the phytoplankton Emiliania underpins its global distribution.</title>
        <authorList>
            <person name="Read B.A."/>
            <person name="Kegel J."/>
            <person name="Klute M.J."/>
            <person name="Kuo A."/>
            <person name="Lefebvre S.C."/>
            <person name="Maumus F."/>
            <person name="Mayer C."/>
            <person name="Miller J."/>
            <person name="Monier A."/>
            <person name="Salamov A."/>
            <person name="Young J."/>
            <person name="Aguilar M."/>
            <person name="Claverie J.M."/>
            <person name="Frickenhaus S."/>
            <person name="Gonzalez K."/>
            <person name="Herman E.K."/>
            <person name="Lin Y.C."/>
            <person name="Napier J."/>
            <person name="Ogata H."/>
            <person name="Sarno A.F."/>
            <person name="Shmutz J."/>
            <person name="Schroeder D."/>
            <person name="de Vargas C."/>
            <person name="Verret F."/>
            <person name="von Dassow P."/>
            <person name="Valentin K."/>
            <person name="Van de Peer Y."/>
            <person name="Wheeler G."/>
            <person name="Dacks J.B."/>
            <person name="Delwiche C.F."/>
            <person name="Dyhrman S.T."/>
            <person name="Glockner G."/>
            <person name="John U."/>
            <person name="Richards T."/>
            <person name="Worden A.Z."/>
            <person name="Zhang X."/>
            <person name="Grigoriev I.V."/>
            <person name="Allen A.E."/>
            <person name="Bidle K."/>
            <person name="Borodovsky M."/>
            <person name="Bowler C."/>
            <person name="Brownlee C."/>
            <person name="Cock J.M."/>
            <person name="Elias M."/>
            <person name="Gladyshev V.N."/>
            <person name="Groth M."/>
            <person name="Guda C."/>
            <person name="Hadaegh A."/>
            <person name="Iglesias-Rodriguez M.D."/>
            <person name="Jenkins J."/>
            <person name="Jones B.M."/>
            <person name="Lawson T."/>
            <person name="Leese F."/>
            <person name="Lindquist E."/>
            <person name="Lobanov A."/>
            <person name="Lomsadze A."/>
            <person name="Malik S.B."/>
            <person name="Marsh M.E."/>
            <person name="Mackinder L."/>
            <person name="Mock T."/>
            <person name="Mueller-Roeber B."/>
            <person name="Pagarete A."/>
            <person name="Parker M."/>
            <person name="Probert I."/>
            <person name="Quesneville H."/>
            <person name="Raines C."/>
            <person name="Rensing S.A."/>
            <person name="Riano-Pachon D.M."/>
            <person name="Richier S."/>
            <person name="Rokitta S."/>
            <person name="Shiraiwa Y."/>
            <person name="Soanes D.M."/>
            <person name="van der Giezen M."/>
            <person name="Wahlund T.M."/>
            <person name="Williams B."/>
            <person name="Wilson W."/>
            <person name="Wolfe G."/>
            <person name="Wurch L.L."/>
        </authorList>
    </citation>
    <scope>NUCLEOTIDE SEQUENCE</scope>
</reference>
<dbReference type="PaxDb" id="2903-EOD05743"/>
<dbReference type="SMART" id="SM00220">
    <property type="entry name" value="S_TKc"/>
    <property type="match status" value="1"/>
</dbReference>
<name>A0A0D3I3A8_EMIH1</name>
<dbReference type="InterPro" id="IPR051681">
    <property type="entry name" value="Ser/Thr_Kinases-Pseudokinases"/>
</dbReference>
<dbReference type="STRING" id="2903.R1B7Y4"/>
<sequence>VGGGADNLPWPIIGGVAAAALSLLCCALCLVLYQRGSRLRDQRSRRRERTAVDIAAAFIAGRRRSRSFPPSSGAVTPARATDKRQREGASEGQPVAVGSPAARRGIFRPPPPGTPGRYPPPPTPGSPSDGSGTPRGQLAESSDGSGTPTTASLATLARLSEAGSEDGAYDRRSRPSFQYSFSNFELMSWDAISLGELIGSGAAGDVYQALYASTGVACKRLRFSKEAANRAMQVLVEECRLALKLRHPNVARGMAYLHSHRVIHRDLKPGNVLLKLPMMTAKVADFGASRENMQPAPSAGLHAGAFSLERASAAMTMSMAGTPVYMAPEVLRQDRYGKPCDVWSFGGLLVHIATRRPPFAALLESGHLSPLDLLNKVTKGEMRPTSNPGGQPGALCFAPAEWPQAVAQLAEACFAFDPLERPTFEEAADESKEPKVFSACSARSAFSEPV</sequence>
<dbReference type="SUPFAM" id="SSF56112">
    <property type="entry name" value="Protein kinase-like (PK-like)"/>
    <property type="match status" value="1"/>
</dbReference>
<dbReference type="eggNOG" id="KOG0192">
    <property type="taxonomic scope" value="Eukaryota"/>
</dbReference>
<dbReference type="GO" id="GO:0004674">
    <property type="term" value="F:protein serine/threonine kinase activity"/>
    <property type="evidence" value="ECO:0007669"/>
    <property type="project" value="TreeGrafter"/>
</dbReference>
<dbReference type="Proteomes" id="UP000013827">
    <property type="component" value="Unassembled WGS sequence"/>
</dbReference>
<dbReference type="GO" id="GO:0005524">
    <property type="term" value="F:ATP binding"/>
    <property type="evidence" value="ECO:0007669"/>
    <property type="project" value="InterPro"/>
</dbReference>
<evidence type="ECO:0000259" key="3">
    <source>
        <dbReference type="PROSITE" id="PS50011"/>
    </source>
</evidence>
<keyword evidence="2" id="KW-0812">Transmembrane</keyword>
<feature type="region of interest" description="Disordered" evidence="1">
    <location>
        <begin position="63"/>
        <end position="150"/>
    </location>
</feature>
<evidence type="ECO:0000313" key="5">
    <source>
        <dbReference type="Proteomes" id="UP000013827"/>
    </source>
</evidence>